<keyword evidence="6" id="KW-1185">Reference proteome</keyword>
<organism evidence="5 6">
    <name type="scientific">Peiella sedimenti</name>
    <dbReference type="NCBI Taxonomy" id="3061083"/>
    <lineage>
        <taxon>Bacteria</taxon>
        <taxon>Pseudomonadati</taxon>
        <taxon>Pseudomonadota</taxon>
        <taxon>Alphaproteobacteria</taxon>
        <taxon>Caulobacterales</taxon>
        <taxon>Caulobacteraceae</taxon>
        <taxon>Peiella</taxon>
    </lineage>
</organism>
<evidence type="ECO:0000313" key="6">
    <source>
        <dbReference type="Proteomes" id="UP001169063"/>
    </source>
</evidence>
<name>A0ABT8SNZ9_9CAUL</name>
<dbReference type="EMBL" id="JAUKTR010000003">
    <property type="protein sequence ID" value="MDO1559548.1"/>
    <property type="molecule type" value="Genomic_DNA"/>
</dbReference>
<dbReference type="PANTHER" id="PTHR43132:SF2">
    <property type="entry name" value="ARSENICAL RESISTANCE OPERON REPRESSOR ARSR-RELATED"/>
    <property type="match status" value="1"/>
</dbReference>
<evidence type="ECO:0000313" key="5">
    <source>
        <dbReference type="EMBL" id="MDO1559548.1"/>
    </source>
</evidence>
<dbReference type="PANTHER" id="PTHR43132">
    <property type="entry name" value="ARSENICAL RESISTANCE OPERON REPRESSOR ARSR-RELATED"/>
    <property type="match status" value="1"/>
</dbReference>
<dbReference type="CDD" id="cd00090">
    <property type="entry name" value="HTH_ARSR"/>
    <property type="match status" value="1"/>
</dbReference>
<feature type="domain" description="HTH arsR-type" evidence="4">
    <location>
        <begin position="12"/>
        <end position="106"/>
    </location>
</feature>
<gene>
    <name evidence="5" type="ORF">Q0812_08925</name>
</gene>
<dbReference type="InterPro" id="IPR036390">
    <property type="entry name" value="WH_DNA-bd_sf"/>
</dbReference>
<keyword evidence="2" id="KW-0238">DNA-binding</keyword>
<dbReference type="RefSeq" id="WP_302109977.1">
    <property type="nucleotide sequence ID" value="NZ_JAUKTR010000003.1"/>
</dbReference>
<dbReference type="InterPro" id="IPR051011">
    <property type="entry name" value="Metal_resp_trans_reg"/>
</dbReference>
<dbReference type="PRINTS" id="PR00778">
    <property type="entry name" value="HTHARSR"/>
</dbReference>
<dbReference type="InterPro" id="IPR011991">
    <property type="entry name" value="ArsR-like_HTH"/>
</dbReference>
<dbReference type="Pfam" id="PF01022">
    <property type="entry name" value="HTH_5"/>
    <property type="match status" value="1"/>
</dbReference>
<keyword evidence="3" id="KW-0804">Transcription</keyword>
<protein>
    <submittedName>
        <fullName evidence="5">Metalloregulator ArsR/SmtB family transcription factor</fullName>
    </submittedName>
</protein>
<dbReference type="Gene3D" id="1.10.10.10">
    <property type="entry name" value="Winged helix-like DNA-binding domain superfamily/Winged helix DNA-binding domain"/>
    <property type="match status" value="1"/>
</dbReference>
<accession>A0ABT8SNZ9</accession>
<proteinExistence type="predicted"/>
<evidence type="ECO:0000256" key="3">
    <source>
        <dbReference type="ARBA" id="ARBA00023163"/>
    </source>
</evidence>
<dbReference type="InterPro" id="IPR036388">
    <property type="entry name" value="WH-like_DNA-bd_sf"/>
</dbReference>
<dbReference type="InterPro" id="IPR001845">
    <property type="entry name" value="HTH_ArsR_DNA-bd_dom"/>
</dbReference>
<dbReference type="SMART" id="SM00418">
    <property type="entry name" value="HTH_ARSR"/>
    <property type="match status" value="1"/>
</dbReference>
<evidence type="ECO:0000256" key="1">
    <source>
        <dbReference type="ARBA" id="ARBA00023015"/>
    </source>
</evidence>
<evidence type="ECO:0000259" key="4">
    <source>
        <dbReference type="PROSITE" id="PS50987"/>
    </source>
</evidence>
<dbReference type="PROSITE" id="PS50987">
    <property type="entry name" value="HTH_ARSR_2"/>
    <property type="match status" value="1"/>
</dbReference>
<dbReference type="SUPFAM" id="SSF46785">
    <property type="entry name" value="Winged helix' DNA-binding domain"/>
    <property type="match status" value="1"/>
</dbReference>
<dbReference type="NCBIfam" id="NF033788">
    <property type="entry name" value="HTH_metalloreg"/>
    <property type="match status" value="1"/>
</dbReference>
<sequence length="107" mass="11428">MSPAIRQGALALLEAQASQAARLMGLFANRQRLVLLCRLSAGEARVNELAAFAGLSQSACSQHLARLRQEGVVKRRRQAQTAYYSLVDPTAARLVGALCDIFGGDAT</sequence>
<dbReference type="Proteomes" id="UP001169063">
    <property type="component" value="Unassembled WGS sequence"/>
</dbReference>
<keyword evidence="1" id="KW-0805">Transcription regulation</keyword>
<comment type="caution">
    <text evidence="5">The sequence shown here is derived from an EMBL/GenBank/DDBJ whole genome shotgun (WGS) entry which is preliminary data.</text>
</comment>
<evidence type="ECO:0000256" key="2">
    <source>
        <dbReference type="ARBA" id="ARBA00023125"/>
    </source>
</evidence>
<reference evidence="5" key="1">
    <citation type="submission" date="2023-07" db="EMBL/GenBank/DDBJ databases">
        <title>Brevundimonas soil sp. nov., isolated from the soil of chemical plant.</title>
        <authorList>
            <person name="Wu N."/>
        </authorList>
    </citation>
    <scope>NUCLEOTIDE SEQUENCE</scope>
    <source>
        <strain evidence="5">XZ-24</strain>
    </source>
</reference>